<dbReference type="InterPro" id="IPR007209">
    <property type="entry name" value="RNaseL-inhib-like_metal-bd_dom"/>
</dbReference>
<keyword evidence="1" id="KW-0963">Cytoplasm</keyword>
<evidence type="ECO:0000256" key="5">
    <source>
        <dbReference type="ARBA" id="ARBA00022691"/>
    </source>
</evidence>
<sequence length="360" mass="42421">MKRQILEKKKYSIHNLVKLINERNKQKGINGEDVKCIMKKELGNGMPNEGNFNMDNHTSVLRRREKEKESGKEMGKEMGKEIGKGIKGERTNSESKESVVKCRTLYNNVMDDDNSRCRNDKPKGTNQSKDMLSEKETTVGIDTMDDADITEEISENFDEYSQKENKKEDVQEIKLFMIDYNECQNNKCSCKKLYRFKKIKKVQVNKKFKGIVLTPYGDKYFSLYDKQIIENFGLSVIDCSWKSVDLLKKIKFTNQRKLPYTIAVNSINYGKPYKLSCLESLAFCLYVCNYNKQCRDILSIYKWSIYFTTVNKDFLDKYKLCYTHNDIINAENELIQDSLNEKEERKKIDHYKIIYEDNYM</sequence>
<gene>
    <name evidence="10" type="primary">TSR3</name>
    <name evidence="10" type="ORF">PMLGA01_140038400</name>
</gene>
<dbReference type="HAMAP" id="MF_01116">
    <property type="entry name" value="TSR3"/>
    <property type="match status" value="1"/>
</dbReference>
<proteinExistence type="inferred from homology"/>
<dbReference type="InterPro" id="IPR022968">
    <property type="entry name" value="Tsr3-like"/>
</dbReference>
<evidence type="ECO:0000256" key="3">
    <source>
        <dbReference type="ARBA" id="ARBA00022552"/>
    </source>
</evidence>
<dbReference type="GO" id="GO:0000455">
    <property type="term" value="P:enzyme-directed rRNA pseudouridine synthesis"/>
    <property type="evidence" value="ECO:0007669"/>
    <property type="project" value="UniProtKB-UniRule"/>
</dbReference>
<dbReference type="GO" id="GO:0106388">
    <property type="term" value="F:rRNA small subunit aminocarboxypropyltransferase activity"/>
    <property type="evidence" value="ECO:0007669"/>
    <property type="project" value="UniProtKB-EC"/>
</dbReference>
<evidence type="ECO:0000313" key="10">
    <source>
        <dbReference type="EMBL" id="SBT80885.1"/>
    </source>
</evidence>
<evidence type="ECO:0000313" key="11">
    <source>
        <dbReference type="Proteomes" id="UP000219799"/>
    </source>
</evidence>
<dbReference type="InterPro" id="IPR007177">
    <property type="entry name" value="Tsr3_C"/>
</dbReference>
<evidence type="ECO:0000259" key="8">
    <source>
        <dbReference type="Pfam" id="PF04034"/>
    </source>
</evidence>
<name>A0A1C3L2T2_PLAMA</name>
<feature type="compositionally biased region" description="Basic and acidic residues" evidence="7">
    <location>
        <begin position="113"/>
        <end position="123"/>
    </location>
</feature>
<evidence type="ECO:0000256" key="6">
    <source>
        <dbReference type="HAMAP-Rule" id="MF_03146"/>
    </source>
</evidence>
<dbReference type="Pfam" id="PF04034">
    <property type="entry name" value="Ribo_biogen_C"/>
    <property type="match status" value="1"/>
</dbReference>
<comment type="catalytic activity">
    <reaction evidence="6">
        <text>an N(1)-methylpseudouridine in rRNA + S-adenosyl-L-methionine = N(1)-methyl-N(3)-[(3S)-3-amino-3-carboxypropyl]pseudouridine in rRNA + S-methyl-5'-thioadenosine + H(+)</text>
        <dbReference type="Rhea" id="RHEA:63296"/>
        <dbReference type="Rhea" id="RHEA-COMP:11634"/>
        <dbReference type="Rhea" id="RHEA-COMP:16310"/>
        <dbReference type="ChEBI" id="CHEBI:15378"/>
        <dbReference type="ChEBI" id="CHEBI:17509"/>
        <dbReference type="ChEBI" id="CHEBI:59789"/>
        <dbReference type="ChEBI" id="CHEBI:74890"/>
        <dbReference type="ChEBI" id="CHEBI:146234"/>
        <dbReference type="EC" id="2.5.1.157"/>
    </reaction>
</comment>
<dbReference type="GO" id="GO:1904047">
    <property type="term" value="F:S-adenosyl-L-methionine binding"/>
    <property type="evidence" value="ECO:0007669"/>
    <property type="project" value="UniProtKB-UniRule"/>
</dbReference>
<comment type="similarity">
    <text evidence="6">Belongs to the TDD superfamily. TSR3 family.</text>
</comment>
<dbReference type="PANTHER" id="PTHR20426:SF0">
    <property type="entry name" value="18S RRNA AMINOCARBOXYPROPYLTRANSFERASE"/>
    <property type="match status" value="1"/>
</dbReference>
<dbReference type="EC" id="2.5.1.157" evidence="6"/>
<dbReference type="Pfam" id="PF04068">
    <property type="entry name" value="Fer4_RLI"/>
    <property type="match status" value="1"/>
</dbReference>
<keyword evidence="4 6" id="KW-0808">Transferase</keyword>
<dbReference type="PANTHER" id="PTHR20426">
    <property type="entry name" value="RIBOSOME BIOGENESIS PROTEIN TSR3 HOMOLOG"/>
    <property type="match status" value="1"/>
</dbReference>
<evidence type="ECO:0000259" key="9">
    <source>
        <dbReference type="Pfam" id="PF04068"/>
    </source>
</evidence>
<dbReference type="Proteomes" id="UP000219799">
    <property type="component" value="Chromosome 14"/>
</dbReference>
<evidence type="ECO:0000256" key="4">
    <source>
        <dbReference type="ARBA" id="ARBA00022679"/>
    </source>
</evidence>
<feature type="binding site" evidence="6">
    <location>
        <position position="237"/>
    </location>
    <ligand>
        <name>S-adenosyl-L-methionine</name>
        <dbReference type="ChEBI" id="CHEBI:59789"/>
    </ligand>
</feature>
<feature type="binding site" evidence="6">
    <location>
        <position position="273"/>
    </location>
    <ligand>
        <name>S-adenosyl-L-methionine</name>
        <dbReference type="ChEBI" id="CHEBI:59789"/>
    </ligand>
</feature>
<dbReference type="AlphaFoldDB" id="A0A1C3L2T2"/>
<reference evidence="10 11" key="1">
    <citation type="submission" date="2016-06" db="EMBL/GenBank/DDBJ databases">
        <authorList>
            <consortium name="Pathogen Informatics"/>
        </authorList>
    </citation>
    <scope>NUCLEOTIDE SEQUENCE [LARGE SCALE GENOMIC DNA]</scope>
    <source>
        <strain evidence="10">PmlGA01</strain>
    </source>
</reference>
<feature type="binding site" evidence="6">
    <location>
        <position position="189"/>
    </location>
    <ligand>
        <name>S-adenosyl-L-methionine</name>
        <dbReference type="ChEBI" id="CHEBI:59789"/>
    </ligand>
</feature>
<keyword evidence="2 6" id="KW-0690">Ribosome biogenesis</keyword>
<keyword evidence="3 6" id="KW-0698">rRNA processing</keyword>
<accession>A0A1C3L2T2</accession>
<organism evidence="10 11">
    <name type="scientific">Plasmodium malariae</name>
    <dbReference type="NCBI Taxonomy" id="5858"/>
    <lineage>
        <taxon>Eukaryota</taxon>
        <taxon>Sar</taxon>
        <taxon>Alveolata</taxon>
        <taxon>Apicomplexa</taxon>
        <taxon>Aconoidasida</taxon>
        <taxon>Haemosporida</taxon>
        <taxon>Plasmodiidae</taxon>
        <taxon>Plasmodium</taxon>
        <taxon>Plasmodium (Plasmodium)</taxon>
    </lineage>
</organism>
<protein>
    <recommendedName>
        <fullName evidence="6">18S rRNA aminocarboxypropyltransferase</fullName>
        <ecNumber evidence="6">2.5.1.157</ecNumber>
    </recommendedName>
</protein>
<feature type="domain" description="16S/18S rRNA aminocarboxypropyltransferase Tsr3 C-terminal" evidence="8">
    <location>
        <begin position="211"/>
        <end position="334"/>
    </location>
</feature>
<dbReference type="VEuPathDB" id="PlasmoDB:PmUG01_14054900"/>
<keyword evidence="5 6" id="KW-0949">S-adenosyl-L-methionine</keyword>
<feature type="region of interest" description="Disordered" evidence="7">
    <location>
        <begin position="113"/>
        <end position="133"/>
    </location>
</feature>
<dbReference type="EMBL" id="LT594502">
    <property type="protein sequence ID" value="SBT80885.1"/>
    <property type="molecule type" value="Genomic_DNA"/>
</dbReference>
<comment type="function">
    <text evidence="6">Aminocarboxypropyltransferase that catalyzes the aminocarboxypropyl transfer on pseudouridine in 18S rRNA. It constitutes the last step in biosynthesis of the hypermodified N1-methyl-N3-(3-amino-3-carboxypropyl) pseudouridine (m1acp3-Psi).</text>
</comment>
<dbReference type="GO" id="GO:0030490">
    <property type="term" value="P:maturation of SSU-rRNA"/>
    <property type="evidence" value="ECO:0007669"/>
    <property type="project" value="TreeGrafter"/>
</dbReference>
<evidence type="ECO:0000256" key="7">
    <source>
        <dbReference type="SAM" id="MobiDB-lite"/>
    </source>
</evidence>
<feature type="binding site" evidence="6">
    <location>
        <position position="258"/>
    </location>
    <ligand>
        <name>S-adenosyl-L-methionine</name>
        <dbReference type="ChEBI" id="CHEBI:59789"/>
    </ligand>
</feature>
<feature type="domain" description="RNase L inhibitor RLI-like possible metal-binding" evidence="9">
    <location>
        <begin position="174"/>
        <end position="206"/>
    </location>
</feature>
<evidence type="ECO:0000256" key="1">
    <source>
        <dbReference type="ARBA" id="ARBA00022490"/>
    </source>
</evidence>
<evidence type="ECO:0000256" key="2">
    <source>
        <dbReference type="ARBA" id="ARBA00022517"/>
    </source>
</evidence>